<dbReference type="PANTHER" id="PTHR43278:SF4">
    <property type="entry name" value="NAD(P)H-DEPENDENT FMN-CONTAINING OXIDOREDUCTASE YWQN-RELATED"/>
    <property type="match status" value="1"/>
</dbReference>
<dbReference type="Pfam" id="PF03358">
    <property type="entry name" value="FMN_red"/>
    <property type="match status" value="1"/>
</dbReference>
<name>A0A9D2ELX3_9FIRM</name>
<dbReference type="InterPro" id="IPR029039">
    <property type="entry name" value="Flavoprotein-like_sf"/>
</dbReference>
<dbReference type="Gene3D" id="3.40.50.360">
    <property type="match status" value="1"/>
</dbReference>
<evidence type="ECO:0000259" key="3">
    <source>
        <dbReference type="Pfam" id="PF03358"/>
    </source>
</evidence>
<keyword evidence="1" id="KW-0285">Flavoprotein</keyword>
<reference evidence="4" key="1">
    <citation type="journal article" date="2021" name="PeerJ">
        <title>Extensive microbial diversity within the chicken gut microbiome revealed by metagenomics and culture.</title>
        <authorList>
            <person name="Gilroy R."/>
            <person name="Ravi A."/>
            <person name="Getino M."/>
            <person name="Pursley I."/>
            <person name="Horton D.L."/>
            <person name="Alikhan N.F."/>
            <person name="Baker D."/>
            <person name="Gharbi K."/>
            <person name="Hall N."/>
            <person name="Watson M."/>
            <person name="Adriaenssens E.M."/>
            <person name="Foster-Nyarko E."/>
            <person name="Jarju S."/>
            <person name="Secka A."/>
            <person name="Antonio M."/>
            <person name="Oren A."/>
            <person name="Chaudhuri R.R."/>
            <person name="La Ragione R."/>
            <person name="Hildebrand F."/>
            <person name="Pallen M.J."/>
        </authorList>
    </citation>
    <scope>NUCLEOTIDE SEQUENCE</scope>
    <source>
        <strain evidence="4">CHK179-28034</strain>
    </source>
</reference>
<evidence type="ECO:0000313" key="4">
    <source>
        <dbReference type="EMBL" id="HIZ40124.1"/>
    </source>
</evidence>
<sequence length="235" mass="26196">MKVLLINGSPHPKGCTWRALLEVEKTLHMEEIETEWLHIGLDAIRGCMGCGMCRKNKLGKCIFGEDAVNVAIAKMESCDGLIVGSPVHYASAAGGITSFLDRMFYSSGGFPYKPGAAVASCRRGGSIAALDQLNKYFTISNMPLVPSAYWNIVFGNTPQEVEQDKEGMMVMRTLGRNMAWMLKSFEAGRQTGLTTPLPEKKVRTNFIRKLESDQKDFAPYFTSYNKVDKRFQEED</sequence>
<dbReference type="InterPro" id="IPR005025">
    <property type="entry name" value="FMN_Rdtase-like_dom"/>
</dbReference>
<evidence type="ECO:0000313" key="5">
    <source>
        <dbReference type="Proteomes" id="UP000824049"/>
    </source>
</evidence>
<protein>
    <submittedName>
        <fullName evidence="4">Flavodoxin family protein</fullName>
    </submittedName>
</protein>
<organism evidence="4 5">
    <name type="scientific">Candidatus Anaerobutyricum stercoris</name>
    <dbReference type="NCBI Taxonomy" id="2838457"/>
    <lineage>
        <taxon>Bacteria</taxon>
        <taxon>Bacillati</taxon>
        <taxon>Bacillota</taxon>
        <taxon>Clostridia</taxon>
        <taxon>Lachnospirales</taxon>
        <taxon>Lachnospiraceae</taxon>
        <taxon>Anaerobutyricum</taxon>
    </lineage>
</organism>
<reference evidence="4" key="2">
    <citation type="submission" date="2021-04" db="EMBL/GenBank/DDBJ databases">
        <authorList>
            <person name="Gilroy R."/>
        </authorList>
    </citation>
    <scope>NUCLEOTIDE SEQUENCE</scope>
    <source>
        <strain evidence="4">CHK179-28034</strain>
    </source>
</reference>
<comment type="caution">
    <text evidence="4">The sequence shown here is derived from an EMBL/GenBank/DDBJ whole genome shotgun (WGS) entry which is preliminary data.</text>
</comment>
<dbReference type="SUPFAM" id="SSF52218">
    <property type="entry name" value="Flavoproteins"/>
    <property type="match status" value="1"/>
</dbReference>
<dbReference type="EMBL" id="DXBR01000086">
    <property type="protein sequence ID" value="HIZ40124.1"/>
    <property type="molecule type" value="Genomic_DNA"/>
</dbReference>
<accession>A0A9D2ELX3</accession>
<dbReference type="InterPro" id="IPR051796">
    <property type="entry name" value="ISF_SsuE-like"/>
</dbReference>
<dbReference type="Proteomes" id="UP000824049">
    <property type="component" value="Unassembled WGS sequence"/>
</dbReference>
<feature type="domain" description="NADPH-dependent FMN reductase-like" evidence="3">
    <location>
        <begin position="1"/>
        <end position="155"/>
    </location>
</feature>
<proteinExistence type="predicted"/>
<evidence type="ECO:0000256" key="2">
    <source>
        <dbReference type="ARBA" id="ARBA00022643"/>
    </source>
</evidence>
<keyword evidence="2" id="KW-0288">FMN</keyword>
<dbReference type="GO" id="GO:0016491">
    <property type="term" value="F:oxidoreductase activity"/>
    <property type="evidence" value="ECO:0007669"/>
    <property type="project" value="InterPro"/>
</dbReference>
<gene>
    <name evidence="4" type="ORF">H9968_09425</name>
</gene>
<evidence type="ECO:0000256" key="1">
    <source>
        <dbReference type="ARBA" id="ARBA00022630"/>
    </source>
</evidence>
<dbReference type="PANTHER" id="PTHR43278">
    <property type="entry name" value="NAD(P)H-DEPENDENT FMN-CONTAINING OXIDOREDUCTASE YWQN-RELATED"/>
    <property type="match status" value="1"/>
</dbReference>
<dbReference type="AlphaFoldDB" id="A0A9D2ELX3"/>